<feature type="region of interest" description="Disordered" evidence="1">
    <location>
        <begin position="66"/>
        <end position="106"/>
    </location>
</feature>
<sequence length="123" mass="14265">MPATTRRRTWDKCLLDAPQDFKEVKKKFTENKSWFEERREENLKANAAFLASLNIDDAKLKLKPKVEPKSLSSRGIKTKSVMEPRTYELRPVRVPSPDHQSCQKTESHSYAVYVQSTAVRVIQ</sequence>
<comment type="caution">
    <text evidence="2">The sequence shown here is derived from an EMBL/GenBank/DDBJ whole genome shotgun (WGS) entry which is preliminary data.</text>
</comment>
<reference evidence="2" key="1">
    <citation type="submission" date="2020-06" db="EMBL/GenBank/DDBJ databases">
        <title>Draft genome of Bugula neritina, a colonial animal packing powerful symbionts and potential medicines.</title>
        <authorList>
            <person name="Rayko M."/>
        </authorList>
    </citation>
    <scope>NUCLEOTIDE SEQUENCE [LARGE SCALE GENOMIC DNA]</scope>
    <source>
        <strain evidence="2">Kwan_BN1</strain>
    </source>
</reference>
<dbReference type="EMBL" id="VXIV02000062">
    <property type="protein sequence ID" value="KAF6041309.1"/>
    <property type="molecule type" value="Genomic_DNA"/>
</dbReference>
<accession>A0A7J7KT48</accession>
<protein>
    <submittedName>
        <fullName evidence="2">Uncharacterized protein</fullName>
    </submittedName>
</protein>
<feature type="compositionally biased region" description="Basic and acidic residues" evidence="1">
    <location>
        <begin position="80"/>
        <end position="91"/>
    </location>
</feature>
<evidence type="ECO:0000256" key="1">
    <source>
        <dbReference type="SAM" id="MobiDB-lite"/>
    </source>
</evidence>
<evidence type="ECO:0000313" key="2">
    <source>
        <dbReference type="EMBL" id="KAF6041309.1"/>
    </source>
</evidence>
<evidence type="ECO:0000313" key="3">
    <source>
        <dbReference type="Proteomes" id="UP000593567"/>
    </source>
</evidence>
<gene>
    <name evidence="2" type="ORF">EB796_000395</name>
</gene>
<name>A0A7J7KT48_BUGNE</name>
<dbReference type="Proteomes" id="UP000593567">
    <property type="component" value="Unassembled WGS sequence"/>
</dbReference>
<dbReference type="AlphaFoldDB" id="A0A7J7KT48"/>
<proteinExistence type="predicted"/>
<organism evidence="2 3">
    <name type="scientific">Bugula neritina</name>
    <name type="common">Brown bryozoan</name>
    <name type="synonym">Sertularia neritina</name>
    <dbReference type="NCBI Taxonomy" id="10212"/>
    <lineage>
        <taxon>Eukaryota</taxon>
        <taxon>Metazoa</taxon>
        <taxon>Spiralia</taxon>
        <taxon>Lophotrochozoa</taxon>
        <taxon>Bryozoa</taxon>
        <taxon>Gymnolaemata</taxon>
        <taxon>Cheilostomatida</taxon>
        <taxon>Flustrina</taxon>
        <taxon>Buguloidea</taxon>
        <taxon>Bugulidae</taxon>
        <taxon>Bugula</taxon>
    </lineage>
</organism>
<keyword evidence="3" id="KW-1185">Reference proteome</keyword>